<evidence type="ECO:0000313" key="9">
    <source>
        <dbReference type="Proteomes" id="UP000014074"/>
    </source>
</evidence>
<dbReference type="EMBL" id="KB933247">
    <property type="protein sequence ID" value="EON97940.1"/>
    <property type="molecule type" value="Genomic_DNA"/>
</dbReference>
<evidence type="ECO:0000256" key="4">
    <source>
        <dbReference type="ARBA" id="ARBA00062110"/>
    </source>
</evidence>
<dbReference type="InterPro" id="IPR036249">
    <property type="entry name" value="Thioredoxin-like_sf"/>
</dbReference>
<comment type="similarity">
    <text evidence="2">Belongs to the GST superfamily.</text>
</comment>
<reference evidence="9" key="1">
    <citation type="journal article" date="2013" name="Genome Announc.">
        <title>Draft genome sequence of the ascomycete Phaeoacremonium aleophilum strain UCR-PA7, a causal agent of the esca disease complex in grapevines.</title>
        <authorList>
            <person name="Blanco-Ulate B."/>
            <person name="Rolshausen P."/>
            <person name="Cantu D."/>
        </authorList>
    </citation>
    <scope>NUCLEOTIDE SEQUENCE [LARGE SCALE GENOMIC DNA]</scope>
    <source>
        <strain evidence="9">UCR-PA7</strain>
    </source>
</reference>
<dbReference type="eggNOG" id="KOG0406">
    <property type="taxonomic scope" value="Eukaryota"/>
</dbReference>
<evidence type="ECO:0000256" key="1">
    <source>
        <dbReference type="ARBA" id="ARBA00006941"/>
    </source>
</evidence>
<comment type="subunit">
    <text evidence="5">Tetramer of two alpha and two beta subunits.</text>
</comment>
<protein>
    <recommendedName>
        <fullName evidence="5">Casein kinase II subunit beta</fullName>
        <shortName evidence="5">CK II beta</shortName>
    </recommendedName>
</protein>
<dbReference type="PROSITE" id="PS01101">
    <property type="entry name" value="CK2_BETA"/>
    <property type="match status" value="1"/>
</dbReference>
<dbReference type="InterPro" id="IPR035991">
    <property type="entry name" value="Casein_kinase_II_beta-like"/>
</dbReference>
<dbReference type="Gene3D" id="3.40.30.10">
    <property type="entry name" value="Glutaredoxin"/>
    <property type="match status" value="1"/>
</dbReference>
<feature type="domain" description="GST N-terminal" evidence="7">
    <location>
        <begin position="381"/>
        <end position="459"/>
    </location>
</feature>
<feature type="region of interest" description="Disordered" evidence="6">
    <location>
        <begin position="924"/>
        <end position="966"/>
    </location>
</feature>
<dbReference type="Pfam" id="PF01214">
    <property type="entry name" value="CK_II_beta"/>
    <property type="match status" value="1"/>
</dbReference>
<dbReference type="GO" id="GO:0016740">
    <property type="term" value="F:transferase activity"/>
    <property type="evidence" value="ECO:0007669"/>
    <property type="project" value="UniProtKB-KW"/>
</dbReference>
<dbReference type="FunFam" id="2.20.25.20:FF:000001">
    <property type="entry name" value="Casein kinase II subunit beta"/>
    <property type="match status" value="1"/>
</dbReference>
<dbReference type="RefSeq" id="XP_007917284.1">
    <property type="nucleotide sequence ID" value="XM_007919093.1"/>
</dbReference>
<dbReference type="GO" id="GO:0019887">
    <property type="term" value="F:protein kinase regulator activity"/>
    <property type="evidence" value="ECO:0007669"/>
    <property type="project" value="InterPro"/>
</dbReference>
<dbReference type="PANTHER" id="PTHR11740:SF39">
    <property type="entry name" value="CASEIN KINASE II SUBUNIT BETA"/>
    <property type="match status" value="1"/>
</dbReference>
<dbReference type="Gene3D" id="2.20.25.20">
    <property type="match status" value="1"/>
</dbReference>
<dbReference type="GO" id="GO:0006359">
    <property type="term" value="P:regulation of transcription by RNA polymerase III"/>
    <property type="evidence" value="ECO:0007669"/>
    <property type="project" value="TreeGrafter"/>
</dbReference>
<dbReference type="InterPro" id="IPR000704">
    <property type="entry name" value="Casein_kinase_II_reg-sub"/>
</dbReference>
<dbReference type="SUPFAM" id="SSF57798">
    <property type="entry name" value="Casein kinase II beta subunit"/>
    <property type="match status" value="1"/>
</dbReference>
<dbReference type="CDD" id="cd00299">
    <property type="entry name" value="GST_C_family"/>
    <property type="match status" value="1"/>
</dbReference>
<evidence type="ECO:0000256" key="6">
    <source>
        <dbReference type="SAM" id="MobiDB-lite"/>
    </source>
</evidence>
<evidence type="ECO:0000259" key="7">
    <source>
        <dbReference type="PROSITE" id="PS50404"/>
    </source>
</evidence>
<dbReference type="Pfam" id="PF13417">
    <property type="entry name" value="GST_N_3"/>
    <property type="match status" value="1"/>
</dbReference>
<dbReference type="GO" id="GO:0005956">
    <property type="term" value="C:protein kinase CK2 complex"/>
    <property type="evidence" value="ECO:0007669"/>
    <property type="project" value="UniProtKB-UniRule"/>
</dbReference>
<comment type="subunit">
    <text evidence="4">Tetramer composed of two alpha chains, one beta chain and one beta' chain.</text>
</comment>
<dbReference type="InterPro" id="IPR016149">
    <property type="entry name" value="Casein_kin_II_reg-sub_N"/>
</dbReference>
<dbReference type="GO" id="GO:0034456">
    <property type="term" value="C:UTP-C complex"/>
    <property type="evidence" value="ECO:0007669"/>
    <property type="project" value="TreeGrafter"/>
</dbReference>
<evidence type="ECO:0000256" key="3">
    <source>
        <dbReference type="ARBA" id="ARBA00045899"/>
    </source>
</evidence>
<feature type="compositionally biased region" description="Basic and acidic residues" evidence="6">
    <location>
        <begin position="924"/>
        <end position="933"/>
    </location>
</feature>
<dbReference type="CDD" id="cd00570">
    <property type="entry name" value="GST_N_family"/>
    <property type="match status" value="1"/>
</dbReference>
<dbReference type="Gene3D" id="1.20.1050.10">
    <property type="match status" value="1"/>
</dbReference>
<dbReference type="SMART" id="SM01085">
    <property type="entry name" value="CK_II_beta"/>
    <property type="match status" value="1"/>
</dbReference>
<dbReference type="PROSITE" id="PS50404">
    <property type="entry name" value="GST_NTER"/>
    <property type="match status" value="1"/>
</dbReference>
<feature type="compositionally biased region" description="Acidic residues" evidence="6">
    <location>
        <begin position="934"/>
        <end position="952"/>
    </location>
</feature>
<sequence length="966" mass="108478">MGSEKAFWLVVPDLEADVFHADLQRLQDSFGHSHHQNTTHHAFDGSPHTHSAPSPVHGLPLARPHLPSQAESPRLPARLGGVGPGAGLSAAPHGRPSVPELQASAPPPPNGHARGQFGILTPTTVPSHGAVVRIQQEEEDDGYAAATQGSVEAAGGDGPGQQARSNSQLSTKIVVNPPNLRDWREKLFNVDDMIILSHEEFETYFPHIDNVYSHRSTQKYKRKPFVSHYWDCRMKGRPPGTPKSDDPNKKKRKRHARERDLCDVKIKITEYFAGATLNMLDMGSSGEGMPSLPPSTFSSAGTDGQRFWTIQRVNGNGGNGKGDGVAGPHKHTLEKSDEIKKSSVQRWVASQEKEAKKTQKAFQRKPTGAAGVTAKKHLKDSDMKLYAACFCPFSQRVWIALEAKGLPYQYCEIDPFKKPQQLLEANPRGLVPAIRKGDWACGESAVILEYLEDLDSRIRLYPTEPRLKANCRLWIDHINSRIVPSFYYLLHAGDPEKQNEGIEKLQYDITALVQAADEQGPYFLGPGLCLVDIHFAPFAIRLSSILKPLREWTDAAPGTRWQQWVDALENNHHVQATTSNRELYIETMELLLNSRPPEKRRMRFPCWWDRHQDLRQYFMLDPNEAPIVPFLDVRGEAGRGPDQNDDDGTITERGTPEPGSTTTDSDHGPSDDDAPGPAVATPDLTADNSSRAPTDEAPTPADTVMDEFVSESDSDYTSYWRDWFISSRGNEYFCEIDEDYLTDRFNLTGLNTEVQYYQYALDLVTDVFDLDCDDEMRETIEKSARHLYGLVHARYIVTTRGLAKMLEKYKKADFGKCPRVMCNSHPLLPMGLSDIPNLKPVKLYCARCEDTYNPKSSRHATIDGAYFGTSFHNILFQVYPALIPAKSAERYTPRVYGFKVHAPAALIRWQNGQRDEMRRRLRKMEVESGFKDDNVEDEPEEDEEDEELDFEEGGQTGLVQPGDVMQ</sequence>
<dbReference type="GeneID" id="19327224"/>
<proteinExistence type="inferred from homology"/>
<dbReference type="InterPro" id="IPR040079">
    <property type="entry name" value="Glutathione_S-Trfase"/>
</dbReference>
<dbReference type="SFLD" id="SFLDG00358">
    <property type="entry name" value="Main_(cytGST)"/>
    <property type="match status" value="1"/>
</dbReference>
<keyword evidence="9" id="KW-1185">Reference proteome</keyword>
<dbReference type="OrthoDB" id="3971593at2759"/>
<dbReference type="AlphaFoldDB" id="R8BF62"/>
<comment type="function">
    <text evidence="3 5">Regulatory subunit of casein kinase II/CK2. As part of the kinase complex regulates the basal catalytic activity of the alpha subunit a constitutively active serine/threonine-protein kinase that phosphorylates a large number of substrates containing acidic residues C-terminal to the phosphorylated serine or threonine.</text>
</comment>
<dbReference type="PANTHER" id="PTHR11740">
    <property type="entry name" value="CASEIN KINASE II SUBUNIT BETA"/>
    <property type="match status" value="1"/>
</dbReference>
<dbReference type="HOGENOM" id="CLU_306571_0_0_1"/>
<keyword evidence="8" id="KW-0808">Transferase</keyword>
<gene>
    <name evidence="8" type="ORF">UCRPA7_6556</name>
</gene>
<name>R8BF62_PHAM7</name>
<feature type="region of interest" description="Disordered" evidence="6">
    <location>
        <begin position="31"/>
        <end position="124"/>
    </location>
</feature>
<dbReference type="SFLD" id="SFLDS00019">
    <property type="entry name" value="Glutathione_Transferase_(cytos"/>
    <property type="match status" value="1"/>
</dbReference>
<dbReference type="FunFam" id="1.10.1820.10:FF:000003">
    <property type="entry name" value="Casein kinase II subunit beta"/>
    <property type="match status" value="1"/>
</dbReference>
<dbReference type="SUPFAM" id="SSF47616">
    <property type="entry name" value="GST C-terminal domain-like"/>
    <property type="match status" value="1"/>
</dbReference>
<dbReference type="InterPro" id="IPR004045">
    <property type="entry name" value="Glutathione_S-Trfase_N"/>
</dbReference>
<dbReference type="Proteomes" id="UP000014074">
    <property type="component" value="Unassembled WGS sequence"/>
</dbReference>
<dbReference type="Gene3D" id="1.10.1820.10">
    <property type="entry name" value="protein kinase ck2 holoenzyme, chain C, domain 1"/>
    <property type="match status" value="1"/>
</dbReference>
<dbReference type="eggNOG" id="KOG3092">
    <property type="taxonomic scope" value="Eukaryota"/>
</dbReference>
<dbReference type="SUPFAM" id="SSF52833">
    <property type="entry name" value="Thioredoxin-like"/>
    <property type="match status" value="1"/>
</dbReference>
<dbReference type="KEGG" id="tmn:UCRPA7_6556"/>
<evidence type="ECO:0000256" key="2">
    <source>
        <dbReference type="ARBA" id="ARBA00007409"/>
    </source>
</evidence>
<dbReference type="InterPro" id="IPR036282">
    <property type="entry name" value="Glutathione-S-Trfase_C_sf"/>
</dbReference>
<dbReference type="GO" id="GO:0005737">
    <property type="term" value="C:cytoplasm"/>
    <property type="evidence" value="ECO:0007669"/>
    <property type="project" value="TreeGrafter"/>
</dbReference>
<organism evidence="8 9">
    <name type="scientific">Phaeoacremonium minimum (strain UCR-PA7)</name>
    <name type="common">Esca disease fungus</name>
    <name type="synonym">Togninia minima</name>
    <dbReference type="NCBI Taxonomy" id="1286976"/>
    <lineage>
        <taxon>Eukaryota</taxon>
        <taxon>Fungi</taxon>
        <taxon>Dikarya</taxon>
        <taxon>Ascomycota</taxon>
        <taxon>Pezizomycotina</taxon>
        <taxon>Sordariomycetes</taxon>
        <taxon>Sordariomycetidae</taxon>
        <taxon>Togniniales</taxon>
        <taxon>Togniniaceae</taxon>
        <taxon>Phaeoacremonium</taxon>
    </lineage>
</organism>
<evidence type="ECO:0000256" key="5">
    <source>
        <dbReference type="RuleBase" id="RU361268"/>
    </source>
</evidence>
<feature type="region of interest" description="Disordered" evidence="6">
    <location>
        <begin position="232"/>
        <end position="258"/>
    </location>
</feature>
<feature type="region of interest" description="Disordered" evidence="6">
    <location>
        <begin position="633"/>
        <end position="703"/>
    </location>
</feature>
<accession>R8BF62</accession>
<comment type="similarity">
    <text evidence="1 5">Belongs to the casein kinase 2 subunit beta family.</text>
</comment>
<dbReference type="PRINTS" id="PR00472">
    <property type="entry name" value="CASNKINASEII"/>
</dbReference>
<evidence type="ECO:0000313" key="8">
    <source>
        <dbReference type="EMBL" id="EON97940.1"/>
    </source>
</evidence>